<accession>A0A5B6VH64</accession>
<organism evidence="3 4">
    <name type="scientific">Gossypium australe</name>
    <dbReference type="NCBI Taxonomy" id="47621"/>
    <lineage>
        <taxon>Eukaryota</taxon>
        <taxon>Viridiplantae</taxon>
        <taxon>Streptophyta</taxon>
        <taxon>Embryophyta</taxon>
        <taxon>Tracheophyta</taxon>
        <taxon>Spermatophyta</taxon>
        <taxon>Magnoliopsida</taxon>
        <taxon>eudicotyledons</taxon>
        <taxon>Gunneridae</taxon>
        <taxon>Pentapetalae</taxon>
        <taxon>rosids</taxon>
        <taxon>malvids</taxon>
        <taxon>Malvales</taxon>
        <taxon>Malvaceae</taxon>
        <taxon>Malvoideae</taxon>
        <taxon>Gossypium</taxon>
    </lineage>
</organism>
<reference evidence="4" key="1">
    <citation type="journal article" date="2019" name="Plant Biotechnol. J.">
        <title>Genome sequencing of the Australian wild diploid species Gossypium australe highlights disease resistance and delayed gland morphogenesis.</title>
        <authorList>
            <person name="Cai Y."/>
            <person name="Cai X."/>
            <person name="Wang Q."/>
            <person name="Wang P."/>
            <person name="Zhang Y."/>
            <person name="Cai C."/>
            <person name="Xu Y."/>
            <person name="Wang K."/>
            <person name="Zhou Z."/>
            <person name="Wang C."/>
            <person name="Geng S."/>
            <person name="Li B."/>
            <person name="Dong Q."/>
            <person name="Hou Y."/>
            <person name="Wang H."/>
            <person name="Ai P."/>
            <person name="Liu Z."/>
            <person name="Yi F."/>
            <person name="Sun M."/>
            <person name="An G."/>
            <person name="Cheng J."/>
            <person name="Zhang Y."/>
            <person name="Shi Q."/>
            <person name="Xie Y."/>
            <person name="Shi X."/>
            <person name="Chang Y."/>
            <person name="Huang F."/>
            <person name="Chen Y."/>
            <person name="Hong S."/>
            <person name="Mi L."/>
            <person name="Sun Q."/>
            <person name="Zhang L."/>
            <person name="Zhou B."/>
            <person name="Peng R."/>
            <person name="Zhang X."/>
            <person name="Liu F."/>
        </authorList>
    </citation>
    <scope>NUCLEOTIDE SEQUENCE [LARGE SCALE GENOMIC DNA]</scope>
    <source>
        <strain evidence="4">cv. PA1801</strain>
    </source>
</reference>
<dbReference type="Proteomes" id="UP000325315">
    <property type="component" value="Unassembled WGS sequence"/>
</dbReference>
<keyword evidence="4" id="KW-1185">Reference proteome</keyword>
<dbReference type="InterPro" id="IPR029058">
    <property type="entry name" value="AB_hydrolase_fold"/>
</dbReference>
<dbReference type="EMBL" id="SMMG02000006">
    <property type="protein sequence ID" value="KAA3468463.1"/>
    <property type="molecule type" value="Genomic_DNA"/>
</dbReference>
<evidence type="ECO:0000313" key="3">
    <source>
        <dbReference type="EMBL" id="KAA3468463.1"/>
    </source>
</evidence>
<dbReference type="PANTHER" id="PTHR23024:SF24">
    <property type="entry name" value="ALPHA_BETA HYDROLASE FOLD-3 DOMAIN-CONTAINING PROTEIN"/>
    <property type="match status" value="1"/>
</dbReference>
<dbReference type="OrthoDB" id="408631at2759"/>
<feature type="domain" description="Alpha/beta hydrolase fold-3" evidence="2">
    <location>
        <begin position="414"/>
        <end position="633"/>
    </location>
</feature>
<dbReference type="Pfam" id="PF07859">
    <property type="entry name" value="Abhydrolase_3"/>
    <property type="match status" value="2"/>
</dbReference>
<sequence>MSSNNPISNFQDVPWKQRFYRSMLGYGIHFSRRSDGTINRFILNLFDLKAQPSKQPIDGVKTSDTVVDATRNLYFRLFLPSLEQNTNMPLIVYFHGGGFAYMSANSIGCDDLCRNLCKKTGAVIISVNYRLSPEHKYPSQYDDGFDVLKFIDDNANTKNFPSNVNLKQCFIAGDSAGGNLAHHVTVKACEYGLRNVKLIGLIAIQPFFGGEERTESENRLVDAPVLSVKGTDWLWKTFLPEGSDRDHPACNVFGPKSVYDIRRLKFPATMVVVGGVDPLYDWQIRYYEGLKKCGKEAYLIEYPNAFHSFYAAPELKESGLLMEEMSNNPTSNFQDVPWKHRFFSSMIGFAVNFSRRSDGTINRYIMNLFDFKAPPSQQPFDGVKTSDTVVDATRNLYFRLFLPSLNQDDDVPVVVYFHGGGFAYLSASSIPCDDFCRRLCKKTGAVIISVNYRLAPENKYPSQYDDGFDVLKFIDDNANIKNLPFNVNLKQCFIAGDSAGGNLAHHVAVKACEYGLRNVKLIGLIAIQPFFGGEERTESETRIVDASMISVKGTDWLWKAFLPEGSDRNHPACNVFGPKSVDDISRLKFPATMVVVGGFDPMHDWQIRYYEGLKKRGKEACLIEYPHAFHTFYGVPELKETCLLMEAVKGFIERLIN</sequence>
<dbReference type="GO" id="GO:0009860">
    <property type="term" value="P:pollen tube growth"/>
    <property type="evidence" value="ECO:0007669"/>
    <property type="project" value="TreeGrafter"/>
</dbReference>
<comment type="caution">
    <text evidence="3">The sequence shown here is derived from an EMBL/GenBank/DDBJ whole genome shotgun (WGS) entry which is preliminary data.</text>
</comment>
<dbReference type="InterPro" id="IPR050466">
    <property type="entry name" value="Carboxylest/Gibb_receptor"/>
</dbReference>
<dbReference type="SUPFAM" id="SSF53474">
    <property type="entry name" value="alpha/beta-Hydrolases"/>
    <property type="match status" value="2"/>
</dbReference>
<evidence type="ECO:0000256" key="1">
    <source>
        <dbReference type="ARBA" id="ARBA00010515"/>
    </source>
</evidence>
<proteinExistence type="inferred from homology"/>
<comment type="similarity">
    <text evidence="1">Belongs to the 'GDXG' lipolytic enzyme family.</text>
</comment>
<dbReference type="InterPro" id="IPR013094">
    <property type="entry name" value="AB_hydrolase_3"/>
</dbReference>
<feature type="domain" description="Alpha/beta hydrolase fold-3" evidence="2">
    <location>
        <begin position="91"/>
        <end position="310"/>
    </location>
</feature>
<evidence type="ECO:0000259" key="2">
    <source>
        <dbReference type="Pfam" id="PF07859"/>
    </source>
</evidence>
<dbReference type="AlphaFoldDB" id="A0A5B6VH64"/>
<name>A0A5B6VH64_9ROSI</name>
<dbReference type="Gene3D" id="3.40.50.1820">
    <property type="entry name" value="alpha/beta hydrolase"/>
    <property type="match status" value="2"/>
</dbReference>
<dbReference type="GO" id="GO:0052689">
    <property type="term" value="F:carboxylic ester hydrolase activity"/>
    <property type="evidence" value="ECO:0007669"/>
    <property type="project" value="TreeGrafter"/>
</dbReference>
<protein>
    <submittedName>
        <fullName evidence="3">Putative carboxylesterase 18</fullName>
    </submittedName>
</protein>
<evidence type="ECO:0000313" key="4">
    <source>
        <dbReference type="Proteomes" id="UP000325315"/>
    </source>
</evidence>
<gene>
    <name evidence="3" type="ORF">EPI10_014354</name>
</gene>
<dbReference type="PANTHER" id="PTHR23024">
    <property type="entry name" value="ARYLACETAMIDE DEACETYLASE"/>
    <property type="match status" value="1"/>
</dbReference>